<keyword evidence="6" id="KW-1015">Disulfide bond</keyword>
<feature type="chain" id="PRO_5032331201" description="chymotrypsin" evidence="9">
    <location>
        <begin position="20"/>
        <end position="300"/>
    </location>
</feature>
<comment type="caution">
    <text evidence="11">The sequence shown here is derived from an EMBL/GenBank/DDBJ whole genome shotgun (WGS) entry which is preliminary data.</text>
</comment>
<dbReference type="PROSITE" id="PS50240">
    <property type="entry name" value="TRYPSIN_DOM"/>
    <property type="match status" value="1"/>
</dbReference>
<dbReference type="FunFam" id="2.40.10.10:FF:000047">
    <property type="entry name" value="Trypsin eta"/>
    <property type="match status" value="1"/>
</dbReference>
<keyword evidence="9" id="KW-0732">Signal</keyword>
<dbReference type="EC" id="3.4.21.1" evidence="7"/>
<sequence>MYLIKFFYLTIFIISNVNANNDTSVKSVVKQNEESRIINGTKATDAQFPFMVSLRRALSGNHFCGGSIISERWVITAAHCMFDSNNYLITKKSLYVVGGKTNILMASQTSQKREISKLIAHPNYNAATLTQDVALLLTNRPFEFTQYVKPISMSIKLSSVNTMCYAVGWGYLKENGTVSNDLMFVGLPLLSSSTCRILLGPLPRGVICAGFKEGGKDACQGDSGGPLICDHEINGIVSGGEGCARPKLPGFYTSVPYYKSWINQVMQSNGSILSSKNGAKSKFISLTLAFVVVILSMFNI</sequence>
<dbReference type="Pfam" id="PF00089">
    <property type="entry name" value="Trypsin"/>
    <property type="match status" value="1"/>
</dbReference>
<evidence type="ECO:0000256" key="1">
    <source>
        <dbReference type="ARBA" id="ARBA00004239"/>
    </source>
</evidence>
<evidence type="ECO:0000256" key="3">
    <source>
        <dbReference type="ARBA" id="ARBA00022670"/>
    </source>
</evidence>
<dbReference type="InterPro" id="IPR033116">
    <property type="entry name" value="TRYPSIN_SER"/>
</dbReference>
<dbReference type="InterPro" id="IPR009003">
    <property type="entry name" value="Peptidase_S1_PA"/>
</dbReference>
<comment type="subcellular location">
    <subcellularLocation>
        <location evidence="1">Secreted</location>
        <location evidence="1">Extracellular space</location>
    </subcellularLocation>
</comment>
<dbReference type="PROSITE" id="PS00135">
    <property type="entry name" value="TRYPSIN_SER"/>
    <property type="match status" value="1"/>
</dbReference>
<dbReference type="PANTHER" id="PTHR24252">
    <property type="entry name" value="ACROSIN-RELATED"/>
    <property type="match status" value="1"/>
</dbReference>
<feature type="signal peptide" evidence="9">
    <location>
        <begin position="1"/>
        <end position="19"/>
    </location>
</feature>
<dbReference type="GO" id="GO:0005576">
    <property type="term" value="C:extracellular region"/>
    <property type="evidence" value="ECO:0007669"/>
    <property type="project" value="UniProtKB-SubCell"/>
</dbReference>
<evidence type="ECO:0000256" key="4">
    <source>
        <dbReference type="ARBA" id="ARBA00022801"/>
    </source>
</evidence>
<evidence type="ECO:0000256" key="2">
    <source>
        <dbReference type="ARBA" id="ARBA00022525"/>
    </source>
</evidence>
<dbReference type="Gene3D" id="2.40.10.10">
    <property type="entry name" value="Trypsin-like serine proteases"/>
    <property type="match status" value="1"/>
</dbReference>
<dbReference type="PANTHER" id="PTHR24252:SF7">
    <property type="entry name" value="HYALIN"/>
    <property type="match status" value="1"/>
</dbReference>
<evidence type="ECO:0000313" key="11">
    <source>
        <dbReference type="EMBL" id="KAF7995573.1"/>
    </source>
</evidence>
<evidence type="ECO:0000256" key="5">
    <source>
        <dbReference type="ARBA" id="ARBA00022825"/>
    </source>
</evidence>
<keyword evidence="5 8" id="KW-0720">Serine protease</keyword>
<dbReference type="PRINTS" id="PR00722">
    <property type="entry name" value="CHYMOTRYPSIN"/>
</dbReference>
<dbReference type="SUPFAM" id="SSF50494">
    <property type="entry name" value="Trypsin-like serine proteases"/>
    <property type="match status" value="1"/>
</dbReference>
<dbReference type="EMBL" id="JACMRX010000002">
    <property type="protein sequence ID" value="KAF7995573.1"/>
    <property type="molecule type" value="Genomic_DNA"/>
</dbReference>
<dbReference type="InterPro" id="IPR018114">
    <property type="entry name" value="TRYPSIN_HIS"/>
</dbReference>
<evidence type="ECO:0000259" key="10">
    <source>
        <dbReference type="PROSITE" id="PS50240"/>
    </source>
</evidence>
<dbReference type="GO" id="GO:0016485">
    <property type="term" value="P:protein processing"/>
    <property type="evidence" value="ECO:0007669"/>
    <property type="project" value="UniProtKB-ARBA"/>
</dbReference>
<dbReference type="GO" id="GO:0004252">
    <property type="term" value="F:serine-type endopeptidase activity"/>
    <property type="evidence" value="ECO:0007669"/>
    <property type="project" value="UniProtKB-EC"/>
</dbReference>
<evidence type="ECO:0000313" key="12">
    <source>
        <dbReference type="Proteomes" id="UP000639338"/>
    </source>
</evidence>
<dbReference type="AlphaFoldDB" id="A0A834Y0M1"/>
<name>A0A834Y0M1_APHGI</name>
<gene>
    <name evidence="11" type="ORF">HCN44_006680</name>
</gene>
<dbReference type="PROSITE" id="PS00134">
    <property type="entry name" value="TRYPSIN_HIS"/>
    <property type="match status" value="1"/>
</dbReference>
<keyword evidence="12" id="KW-1185">Reference proteome</keyword>
<evidence type="ECO:0000256" key="6">
    <source>
        <dbReference type="ARBA" id="ARBA00023157"/>
    </source>
</evidence>
<evidence type="ECO:0000256" key="9">
    <source>
        <dbReference type="SAM" id="SignalP"/>
    </source>
</evidence>
<dbReference type="SMART" id="SM00020">
    <property type="entry name" value="Tryp_SPc"/>
    <property type="match status" value="1"/>
</dbReference>
<accession>A0A834Y0M1</accession>
<protein>
    <recommendedName>
        <fullName evidence="7">chymotrypsin</fullName>
        <ecNumber evidence="7">3.4.21.1</ecNumber>
    </recommendedName>
</protein>
<keyword evidence="3 8" id="KW-0645">Protease</keyword>
<dbReference type="InterPro" id="IPR043504">
    <property type="entry name" value="Peptidase_S1_PA_chymotrypsin"/>
</dbReference>
<reference evidence="11 12" key="1">
    <citation type="submission" date="2020-08" db="EMBL/GenBank/DDBJ databases">
        <title>Aphidius gifuensis genome sequencing and assembly.</title>
        <authorList>
            <person name="Du Z."/>
        </authorList>
    </citation>
    <scope>NUCLEOTIDE SEQUENCE [LARGE SCALE GENOMIC DNA]</scope>
    <source>
        <strain evidence="11">YNYX2018</strain>
        <tissue evidence="11">Adults</tissue>
    </source>
</reference>
<dbReference type="Proteomes" id="UP000639338">
    <property type="component" value="Unassembled WGS sequence"/>
</dbReference>
<evidence type="ECO:0000256" key="8">
    <source>
        <dbReference type="RuleBase" id="RU363034"/>
    </source>
</evidence>
<keyword evidence="2" id="KW-0964">Secreted</keyword>
<dbReference type="OrthoDB" id="10059102at2759"/>
<evidence type="ECO:0000256" key="7">
    <source>
        <dbReference type="ARBA" id="ARBA00044036"/>
    </source>
</evidence>
<dbReference type="CDD" id="cd00190">
    <property type="entry name" value="Tryp_SPc"/>
    <property type="match status" value="1"/>
</dbReference>
<organism evidence="11 12">
    <name type="scientific">Aphidius gifuensis</name>
    <name type="common">Parasitoid wasp</name>
    <dbReference type="NCBI Taxonomy" id="684658"/>
    <lineage>
        <taxon>Eukaryota</taxon>
        <taxon>Metazoa</taxon>
        <taxon>Ecdysozoa</taxon>
        <taxon>Arthropoda</taxon>
        <taxon>Hexapoda</taxon>
        <taxon>Insecta</taxon>
        <taxon>Pterygota</taxon>
        <taxon>Neoptera</taxon>
        <taxon>Endopterygota</taxon>
        <taxon>Hymenoptera</taxon>
        <taxon>Apocrita</taxon>
        <taxon>Ichneumonoidea</taxon>
        <taxon>Braconidae</taxon>
        <taxon>Aphidiinae</taxon>
        <taxon>Aphidius</taxon>
    </lineage>
</organism>
<proteinExistence type="predicted"/>
<dbReference type="InterPro" id="IPR001314">
    <property type="entry name" value="Peptidase_S1A"/>
</dbReference>
<keyword evidence="4 8" id="KW-0378">Hydrolase</keyword>
<dbReference type="InterPro" id="IPR001254">
    <property type="entry name" value="Trypsin_dom"/>
</dbReference>
<feature type="domain" description="Peptidase S1" evidence="10">
    <location>
        <begin position="37"/>
        <end position="267"/>
    </location>
</feature>